<dbReference type="Gene3D" id="3.30.200.20">
    <property type="entry name" value="Phosphorylase Kinase, domain 1"/>
    <property type="match status" value="1"/>
</dbReference>
<keyword evidence="13" id="KW-0539">Nucleus</keyword>
<evidence type="ECO:0000259" key="19">
    <source>
        <dbReference type="PROSITE" id="PS50011"/>
    </source>
</evidence>
<reference evidence="20" key="1">
    <citation type="submission" date="2021-02" db="EMBL/GenBank/DDBJ databases">
        <authorList>
            <person name="Nowell W R."/>
        </authorList>
    </citation>
    <scope>NUCLEOTIDE SEQUENCE</scope>
</reference>
<evidence type="ECO:0000256" key="5">
    <source>
        <dbReference type="ARBA" id="ARBA00022553"/>
    </source>
</evidence>
<feature type="compositionally biased region" description="Basic residues" evidence="18">
    <location>
        <begin position="46"/>
        <end position="56"/>
    </location>
</feature>
<evidence type="ECO:0000256" key="10">
    <source>
        <dbReference type="ARBA" id="ARBA00022843"/>
    </source>
</evidence>
<comment type="caution">
    <text evidence="20">The sequence shown here is derived from an EMBL/GenBank/DDBJ whole genome shotgun (WGS) entry which is preliminary data.</text>
</comment>
<dbReference type="EMBL" id="CAJNOV010005570">
    <property type="protein sequence ID" value="CAF1215371.1"/>
    <property type="molecule type" value="Genomic_DNA"/>
</dbReference>
<evidence type="ECO:0000256" key="9">
    <source>
        <dbReference type="ARBA" id="ARBA00022840"/>
    </source>
</evidence>
<gene>
    <name evidence="20" type="ORF">CJN711_LOCUS12724</name>
</gene>
<feature type="region of interest" description="Disordered" evidence="18">
    <location>
        <begin position="1"/>
        <end position="93"/>
    </location>
</feature>
<dbReference type="GO" id="GO:0004674">
    <property type="term" value="F:protein serine/threonine kinase activity"/>
    <property type="evidence" value="ECO:0007669"/>
    <property type="project" value="UniProtKB-KW"/>
</dbReference>
<feature type="compositionally biased region" description="Basic and acidic residues" evidence="18">
    <location>
        <begin position="30"/>
        <end position="40"/>
    </location>
</feature>
<evidence type="ECO:0000256" key="17">
    <source>
        <dbReference type="PROSITE-ProRule" id="PRU10141"/>
    </source>
</evidence>
<evidence type="ECO:0000256" key="18">
    <source>
        <dbReference type="SAM" id="MobiDB-lite"/>
    </source>
</evidence>
<dbReference type="GO" id="GO:0004713">
    <property type="term" value="F:protein tyrosine kinase activity"/>
    <property type="evidence" value="ECO:0007669"/>
    <property type="project" value="TreeGrafter"/>
</dbReference>
<dbReference type="Proteomes" id="UP000663855">
    <property type="component" value="Unassembled WGS sequence"/>
</dbReference>
<comment type="catalytic activity">
    <reaction evidence="14">
        <text>L-threonyl-[protein] + ATP = O-phospho-L-threonyl-[protein] + ADP + H(+)</text>
        <dbReference type="Rhea" id="RHEA:46608"/>
        <dbReference type="Rhea" id="RHEA-COMP:11060"/>
        <dbReference type="Rhea" id="RHEA-COMP:11605"/>
        <dbReference type="ChEBI" id="CHEBI:15378"/>
        <dbReference type="ChEBI" id="CHEBI:30013"/>
        <dbReference type="ChEBI" id="CHEBI:30616"/>
        <dbReference type="ChEBI" id="CHEBI:61977"/>
        <dbReference type="ChEBI" id="CHEBI:456216"/>
        <dbReference type="EC" id="2.7.11.1"/>
    </reaction>
</comment>
<dbReference type="InterPro" id="IPR050494">
    <property type="entry name" value="Ser_Thr_dual-spec_kinase"/>
</dbReference>
<comment type="subcellular location">
    <subcellularLocation>
        <location evidence="1">Nucleus</location>
    </subcellularLocation>
</comment>
<evidence type="ECO:0000313" key="20">
    <source>
        <dbReference type="EMBL" id="CAF1215371.1"/>
    </source>
</evidence>
<organism evidence="20 21">
    <name type="scientific">Rotaria magnacalcarata</name>
    <dbReference type="NCBI Taxonomy" id="392030"/>
    <lineage>
        <taxon>Eukaryota</taxon>
        <taxon>Metazoa</taxon>
        <taxon>Spiralia</taxon>
        <taxon>Gnathifera</taxon>
        <taxon>Rotifera</taxon>
        <taxon>Eurotatoria</taxon>
        <taxon>Bdelloidea</taxon>
        <taxon>Philodinida</taxon>
        <taxon>Philodinidae</taxon>
        <taxon>Rotaria</taxon>
    </lineage>
</organism>
<dbReference type="AlphaFoldDB" id="A0A814XAV7"/>
<evidence type="ECO:0000256" key="4">
    <source>
        <dbReference type="ARBA" id="ARBA00022527"/>
    </source>
</evidence>
<dbReference type="FunFam" id="1.10.510.10:FF:000029">
    <property type="entry name" value="Homeodomain-interacting protein kinase 2 isoform 1"/>
    <property type="match status" value="1"/>
</dbReference>
<comment type="catalytic activity">
    <reaction evidence="15">
        <text>L-seryl-[protein] + ATP = O-phospho-L-seryl-[protein] + ADP + H(+)</text>
        <dbReference type="Rhea" id="RHEA:17989"/>
        <dbReference type="Rhea" id="RHEA-COMP:9863"/>
        <dbReference type="Rhea" id="RHEA-COMP:11604"/>
        <dbReference type="ChEBI" id="CHEBI:15378"/>
        <dbReference type="ChEBI" id="CHEBI:29999"/>
        <dbReference type="ChEBI" id="CHEBI:30616"/>
        <dbReference type="ChEBI" id="CHEBI:83421"/>
        <dbReference type="ChEBI" id="CHEBI:456216"/>
        <dbReference type="EC" id="2.7.11.1"/>
    </reaction>
</comment>
<proteinExistence type="inferred from homology"/>
<evidence type="ECO:0000256" key="2">
    <source>
        <dbReference type="ARBA" id="ARBA00012513"/>
    </source>
</evidence>
<keyword evidence="11" id="KW-0805">Transcription regulation</keyword>
<feature type="compositionally biased region" description="Low complexity" evidence="18">
    <location>
        <begin position="65"/>
        <end position="92"/>
    </location>
</feature>
<keyword evidence="6" id="KW-0808">Transferase</keyword>
<dbReference type="GO" id="GO:0005737">
    <property type="term" value="C:cytoplasm"/>
    <property type="evidence" value="ECO:0007669"/>
    <property type="project" value="UniProtKB-ARBA"/>
</dbReference>
<keyword evidence="4" id="KW-0723">Serine/threonine-protein kinase</keyword>
<keyword evidence="8" id="KW-0418">Kinase</keyword>
<evidence type="ECO:0000256" key="1">
    <source>
        <dbReference type="ARBA" id="ARBA00004123"/>
    </source>
</evidence>
<dbReference type="PROSITE" id="PS50011">
    <property type="entry name" value="PROTEIN_KINASE_DOM"/>
    <property type="match status" value="1"/>
</dbReference>
<evidence type="ECO:0000256" key="8">
    <source>
        <dbReference type="ARBA" id="ARBA00022777"/>
    </source>
</evidence>
<evidence type="ECO:0000256" key="11">
    <source>
        <dbReference type="ARBA" id="ARBA00023015"/>
    </source>
</evidence>
<accession>A0A814XAV7</accession>
<dbReference type="PANTHER" id="PTHR24058:SF17">
    <property type="entry name" value="HOMEODOMAIN INTERACTING PROTEIN KINASE, ISOFORM D"/>
    <property type="match status" value="1"/>
</dbReference>
<feature type="compositionally biased region" description="Low complexity" evidence="18">
    <location>
        <begin position="13"/>
        <end position="22"/>
    </location>
</feature>
<dbReference type="GO" id="GO:0005654">
    <property type="term" value="C:nucleoplasm"/>
    <property type="evidence" value="ECO:0007669"/>
    <property type="project" value="UniProtKB-ARBA"/>
</dbReference>
<evidence type="ECO:0000256" key="6">
    <source>
        <dbReference type="ARBA" id="ARBA00022679"/>
    </source>
</evidence>
<dbReference type="FunFam" id="3.30.200.20:FF:000022">
    <property type="entry name" value="Homeodomain-interacting protein kinase 2 isoform 1"/>
    <property type="match status" value="1"/>
</dbReference>
<dbReference type="GO" id="GO:0005524">
    <property type="term" value="F:ATP binding"/>
    <property type="evidence" value="ECO:0007669"/>
    <property type="project" value="UniProtKB-UniRule"/>
</dbReference>
<evidence type="ECO:0000256" key="14">
    <source>
        <dbReference type="ARBA" id="ARBA00047899"/>
    </source>
</evidence>
<protein>
    <recommendedName>
        <fullName evidence="2">non-specific serine/threonine protein kinase</fullName>
        <ecNumber evidence="2">2.7.11.1</ecNumber>
    </recommendedName>
</protein>
<feature type="domain" description="Protein kinase" evidence="19">
    <location>
        <begin position="137"/>
        <end position="461"/>
    </location>
</feature>
<evidence type="ECO:0000256" key="3">
    <source>
        <dbReference type="ARBA" id="ARBA00022499"/>
    </source>
</evidence>
<dbReference type="Pfam" id="PF00069">
    <property type="entry name" value="Pkinase"/>
    <property type="match status" value="1"/>
</dbReference>
<keyword evidence="10" id="KW-0832">Ubl conjugation</keyword>
<dbReference type="PANTHER" id="PTHR24058">
    <property type="entry name" value="DUAL SPECIFICITY PROTEIN KINASE"/>
    <property type="match status" value="1"/>
</dbReference>
<comment type="similarity">
    <text evidence="16">Belongs to the protein kinase superfamily. CMGC Ser/Thr protein kinase family. HIPK subfamily.</text>
</comment>
<keyword evidence="3" id="KW-1017">Isopeptide bond</keyword>
<dbReference type="InterPro" id="IPR000719">
    <property type="entry name" value="Prot_kinase_dom"/>
</dbReference>
<keyword evidence="5" id="KW-0597">Phosphoprotein</keyword>
<keyword evidence="9 17" id="KW-0067">ATP-binding</keyword>
<dbReference type="PROSITE" id="PS00107">
    <property type="entry name" value="PROTEIN_KINASE_ATP"/>
    <property type="match status" value="1"/>
</dbReference>
<dbReference type="Gene3D" id="1.10.510.10">
    <property type="entry name" value="Transferase(Phosphotransferase) domain 1"/>
    <property type="match status" value="1"/>
</dbReference>
<name>A0A814XAV7_9BILA</name>
<dbReference type="InterPro" id="IPR017441">
    <property type="entry name" value="Protein_kinase_ATP_BS"/>
</dbReference>
<feature type="binding site" evidence="17">
    <location>
        <position position="166"/>
    </location>
    <ligand>
        <name>ATP</name>
        <dbReference type="ChEBI" id="CHEBI:30616"/>
    </ligand>
</feature>
<dbReference type="EC" id="2.7.11.1" evidence="2"/>
<keyword evidence="12" id="KW-0804">Transcription</keyword>
<evidence type="ECO:0000256" key="7">
    <source>
        <dbReference type="ARBA" id="ARBA00022741"/>
    </source>
</evidence>
<keyword evidence="7 17" id="KW-0547">Nucleotide-binding</keyword>
<evidence type="ECO:0000256" key="13">
    <source>
        <dbReference type="ARBA" id="ARBA00023242"/>
    </source>
</evidence>
<evidence type="ECO:0000256" key="12">
    <source>
        <dbReference type="ARBA" id="ARBA00023163"/>
    </source>
</evidence>
<evidence type="ECO:0000313" key="21">
    <source>
        <dbReference type="Proteomes" id="UP000663855"/>
    </source>
</evidence>
<sequence length="718" mass="82712">MFSGNWLCDQSDSNSNSNSNSNIYLQNKKTRLDNTMKRENSSSTHTHVHHHHIHHHLVLDDQAPSNTNTNTNSNSNTTTNSNTNTNTNINSNNKKRKHCETINVKAAATTTTTSNNSNDGDYQLVQNEVLYSMTNSYEVLEYLGRGTFGQVVKCWKKGTNEVVAIKILKNHPSYARQGQIEVSILSRLGQENADQYNLVRAYEVFTHKNHTCLVFEMLEQNLYDYLKQQKFAPLPLKSIRPIIQQVCVALSKLKELGLIHADTKPENIMLLDPRRQPFKVKLIDFGSASPVEKAIQSTYLQSRYYRAIEILLGLPFNESIDMWSLGCVMAELFLGWPLYPGSSEYDQIRYISQTQGLPNQNILEQGQKTSRFFQFINYQWKLKTPEQYERETGIKSKEARKFIFKNIDDIQHIHLKQDLPPNQLQAEKLDRIFFVDLLKKMIHLDQTLRITPNQALNHPFITMDHLVDYTNCNKITPNQALNHPFITMDHLVDYTNCNNVRQSVQMMEVCKKPNNFTFNHFQTQIRQPANEILVSYPLPPAAYFIPPYQGNTKEFIVFLVSYPLPPAAYFIPPYQVGTPLFVPVAPTDRPFLINNPTWSQLLIPPSFVGLFNRRLTTNDFPQQTFQFNLNQNTPINHRQRPVSVITLSSDEDDEQPPPRVAPPHPQTINSNSNNRSNIKRERISIDHRTQYGMGSSLYVDRLNSHENLLNGFVSNDDR</sequence>
<dbReference type="SUPFAM" id="SSF56112">
    <property type="entry name" value="Protein kinase-like (PK-like)"/>
    <property type="match status" value="1"/>
</dbReference>
<evidence type="ECO:0000256" key="15">
    <source>
        <dbReference type="ARBA" id="ARBA00048679"/>
    </source>
</evidence>
<dbReference type="InterPro" id="IPR011009">
    <property type="entry name" value="Kinase-like_dom_sf"/>
</dbReference>
<evidence type="ECO:0000256" key="16">
    <source>
        <dbReference type="ARBA" id="ARBA00061380"/>
    </source>
</evidence>
<feature type="region of interest" description="Disordered" evidence="18">
    <location>
        <begin position="648"/>
        <end position="684"/>
    </location>
</feature>